<name>Q1LBV9_CUPMC</name>
<dbReference type="GO" id="GO:0016878">
    <property type="term" value="F:acid-thiol ligase activity"/>
    <property type="evidence" value="ECO:0007669"/>
    <property type="project" value="UniProtKB-ARBA"/>
</dbReference>
<proteinExistence type="predicted"/>
<keyword evidence="4" id="KW-1185">Reference proteome</keyword>
<sequence>MRSSSLLRMTTFAPADAKRCAIPRLMPLEPPAMRATRPSSGRGEKMSPTDVMVPTLRFLCRSTIVNGRTKSYVGDQCAVKKNLMVEPMIIVSYDGLRRHPSTSTAINHQREQIAMNEERKPPPFWPKGLPIVQHVPRLTLPQCLEVAALRFAQKPAYVIYGHVVTYEKLLNDVRSLAGWLQQRTGVRQGDRVLLSAQTSTQFVTAYHAILRADAVPVLANPMCRSAELEHLMNDSGAKVAIAAQELWPQMEPLLAKGLEDVMLFSYQSGLEGIGDADVPDWFSVPIALPENEKVCGWGKALSANLIPWPAQARADDLCLIAYTSGTTAHPKGCTHTHYSLMTAAVTAANWRGDTTETVFLGAAPMFHMLGLQSLVNTAIHLGATSVLLPRWDARKAAELIARYRVNRWGAAPPMLLDLLGLPNLPDSALESLALINGGGAALPEAVNKRLSEELRIHYMEGYGMTETAAMVMATPLQRPKRQCLGIPTFGVSAALVDPATLEFYPDGPTTESGELWISGDQVSPHGYWNNEPANRESYVERGGKRWLRTGDLAVRDEDGYYFLVDRLKRMINVGGYKVWPAEVESLLHSHPAIQEACVIAVTDERRGERVRALVVVRNGASLTEEELTEWSRSNMAAYKCPREIIFTDRLLRSPTGKIDWRRMQERANMPEERAS</sequence>
<evidence type="ECO:0000259" key="1">
    <source>
        <dbReference type="Pfam" id="PF00501"/>
    </source>
</evidence>
<evidence type="ECO:0000313" key="3">
    <source>
        <dbReference type="EMBL" id="ABF12367.1"/>
    </source>
</evidence>
<dbReference type="Proteomes" id="UP000002429">
    <property type="component" value="Plasmid megaplasmid"/>
</dbReference>
<evidence type="ECO:0000259" key="2">
    <source>
        <dbReference type="Pfam" id="PF13193"/>
    </source>
</evidence>
<dbReference type="PANTHER" id="PTHR43767:SF1">
    <property type="entry name" value="NONRIBOSOMAL PEPTIDE SYNTHASE PES1 (EUROFUNG)-RELATED"/>
    <property type="match status" value="1"/>
</dbReference>
<reference evidence="4" key="1">
    <citation type="journal article" date="2010" name="PLoS ONE">
        <title>The complete genome sequence of Cupriavidus metallidurans strain CH34, a master survivalist in harsh and anthropogenic environments.</title>
        <authorList>
            <person name="Janssen P.J."/>
            <person name="Van Houdt R."/>
            <person name="Moors H."/>
            <person name="Monsieurs P."/>
            <person name="Morin N."/>
            <person name="Michaux A."/>
            <person name="Benotmane M.A."/>
            <person name="Leys N."/>
            <person name="Vallaeys T."/>
            <person name="Lapidus A."/>
            <person name="Monchy S."/>
            <person name="Medigue C."/>
            <person name="Taghavi S."/>
            <person name="McCorkle S."/>
            <person name="Dunn J."/>
            <person name="van der Lelie D."/>
            <person name="Mergeay M."/>
        </authorList>
    </citation>
    <scope>NUCLEOTIDE SEQUENCE [LARGE SCALE GENOMIC DNA]</scope>
    <source>
        <strain evidence="4">ATCC 43123 / DSM 2839 / NBRC 102507 / CH34</strain>
    </source>
</reference>
<dbReference type="Pfam" id="PF13193">
    <property type="entry name" value="AMP-binding_C"/>
    <property type="match status" value="1"/>
</dbReference>
<dbReference type="HOGENOM" id="CLU_000022_59_7_4"/>
<organism evidence="3 4">
    <name type="scientific">Cupriavidus metallidurans (strain ATCC 43123 / DSM 2839 / NBRC 102507 / CH34)</name>
    <name type="common">Ralstonia metallidurans</name>
    <dbReference type="NCBI Taxonomy" id="266264"/>
    <lineage>
        <taxon>Bacteria</taxon>
        <taxon>Pseudomonadati</taxon>
        <taxon>Pseudomonadota</taxon>
        <taxon>Betaproteobacteria</taxon>
        <taxon>Burkholderiales</taxon>
        <taxon>Burkholderiaceae</taxon>
        <taxon>Cupriavidus</taxon>
    </lineage>
</organism>
<dbReference type="InterPro" id="IPR042099">
    <property type="entry name" value="ANL_N_sf"/>
</dbReference>
<dbReference type="Pfam" id="PF00501">
    <property type="entry name" value="AMP-binding"/>
    <property type="match status" value="1"/>
</dbReference>
<dbReference type="SUPFAM" id="SSF56801">
    <property type="entry name" value="Acetyl-CoA synthetase-like"/>
    <property type="match status" value="1"/>
</dbReference>
<dbReference type="Gene3D" id="3.40.50.12780">
    <property type="entry name" value="N-terminal domain of ligase-like"/>
    <property type="match status" value="1"/>
</dbReference>
<dbReference type="Gene3D" id="3.30.300.30">
    <property type="match status" value="1"/>
</dbReference>
<dbReference type="eggNOG" id="COG0318">
    <property type="taxonomic scope" value="Bacteria"/>
</dbReference>
<feature type="domain" description="AMP-dependent synthetase/ligase" evidence="1">
    <location>
        <begin position="145"/>
        <end position="528"/>
    </location>
</feature>
<accession>Q1LBV9</accession>
<evidence type="ECO:0000313" key="4">
    <source>
        <dbReference type="Proteomes" id="UP000002429"/>
    </source>
</evidence>
<gene>
    <name evidence="3" type="ordered locus">Rmet_5508</name>
</gene>
<dbReference type="PANTHER" id="PTHR43767">
    <property type="entry name" value="LONG-CHAIN-FATTY-ACID--COA LIGASE"/>
    <property type="match status" value="1"/>
</dbReference>
<dbReference type="InterPro" id="IPR000873">
    <property type="entry name" value="AMP-dep_synth/lig_dom"/>
</dbReference>
<feature type="domain" description="AMP-binding enzyme C-terminal" evidence="2">
    <location>
        <begin position="582"/>
        <end position="657"/>
    </location>
</feature>
<protein>
    <submittedName>
        <fullName evidence="3">Long-chain-fatty-acid-CoA ligase (AMP-dependent synthetase and ligase)</fullName>
    </submittedName>
</protein>
<dbReference type="AlphaFoldDB" id="Q1LBV9"/>
<dbReference type="InterPro" id="IPR025110">
    <property type="entry name" value="AMP-bd_C"/>
</dbReference>
<dbReference type="InterPro" id="IPR045851">
    <property type="entry name" value="AMP-bd_C_sf"/>
</dbReference>
<keyword evidence="3" id="KW-0614">Plasmid</keyword>
<geneLocation type="plasmid" evidence="3 4">
    <name>megaplasmid</name>
</geneLocation>
<dbReference type="KEGG" id="rme:Rmet_5508"/>
<dbReference type="EMBL" id="CP000353">
    <property type="protein sequence ID" value="ABF12367.1"/>
    <property type="molecule type" value="Genomic_DNA"/>
</dbReference>
<keyword evidence="3" id="KW-0436">Ligase</keyword>
<dbReference type="InterPro" id="IPR050237">
    <property type="entry name" value="ATP-dep_AMP-bd_enzyme"/>
</dbReference>